<dbReference type="Proteomes" id="UP000502823">
    <property type="component" value="Unassembled WGS sequence"/>
</dbReference>
<dbReference type="InterPro" id="IPR040242">
    <property type="entry name" value="TPRG1-like"/>
</dbReference>
<dbReference type="PANTHER" id="PTHR31108:SF1">
    <property type="entry name" value="HSAC2 DOMAIN-CONTAINING PROTEIN"/>
    <property type="match status" value="1"/>
</dbReference>
<sequence length="166" mass="19339">MLITVKYDFIALKKLEFQKVSLDLVDTLIIGDLVYPSGSLVPRLNGLTSGVVTVIKGCLLRPLQERWTQNKLDKDFCASAFDFVSFEPRSRNVRGLRAMWNKGKPLPFTKKWNPFSNDIPWTTYMSHPLSWRKGFVEWNLNSRHALRVQFPFDFFVSSFTSFDHWS</sequence>
<dbReference type="PANTHER" id="PTHR31108">
    <property type="entry name" value="TUMOR PROTEIN P63-REGULATED GENE 1-LIKE PROTEIN"/>
    <property type="match status" value="1"/>
</dbReference>
<dbReference type="AlphaFoldDB" id="A0A6L2PNS7"/>
<dbReference type="GO" id="GO:0005737">
    <property type="term" value="C:cytoplasm"/>
    <property type="evidence" value="ECO:0007669"/>
    <property type="project" value="TreeGrafter"/>
</dbReference>
<comment type="caution">
    <text evidence="1">The sequence shown here is derived from an EMBL/GenBank/DDBJ whole genome shotgun (WGS) entry which is preliminary data.</text>
</comment>
<evidence type="ECO:0000313" key="1">
    <source>
        <dbReference type="EMBL" id="GFG34253.1"/>
    </source>
</evidence>
<dbReference type="InParanoid" id="A0A6L2PNS7"/>
<keyword evidence="2" id="KW-1185">Reference proteome</keyword>
<proteinExistence type="predicted"/>
<dbReference type="EMBL" id="BLKM01000470">
    <property type="protein sequence ID" value="GFG34253.1"/>
    <property type="molecule type" value="Genomic_DNA"/>
</dbReference>
<reference evidence="2" key="1">
    <citation type="submission" date="2020-01" db="EMBL/GenBank/DDBJ databases">
        <title>Draft genome sequence of the Termite Coptotermes fromosanus.</title>
        <authorList>
            <person name="Itakura S."/>
            <person name="Yosikawa Y."/>
            <person name="Umezawa K."/>
        </authorList>
    </citation>
    <scope>NUCLEOTIDE SEQUENCE [LARGE SCALE GENOMIC DNA]</scope>
</reference>
<dbReference type="OrthoDB" id="10012704at2759"/>
<organism evidence="1 2">
    <name type="scientific">Coptotermes formosanus</name>
    <name type="common">Formosan subterranean termite</name>
    <dbReference type="NCBI Taxonomy" id="36987"/>
    <lineage>
        <taxon>Eukaryota</taxon>
        <taxon>Metazoa</taxon>
        <taxon>Ecdysozoa</taxon>
        <taxon>Arthropoda</taxon>
        <taxon>Hexapoda</taxon>
        <taxon>Insecta</taxon>
        <taxon>Pterygota</taxon>
        <taxon>Neoptera</taxon>
        <taxon>Polyneoptera</taxon>
        <taxon>Dictyoptera</taxon>
        <taxon>Blattodea</taxon>
        <taxon>Blattoidea</taxon>
        <taxon>Termitoidae</taxon>
        <taxon>Rhinotermitidae</taxon>
        <taxon>Coptotermes</taxon>
    </lineage>
</organism>
<protein>
    <submittedName>
        <fullName evidence="1">Uncharacterized protein</fullName>
    </submittedName>
</protein>
<accession>A0A6L2PNS7</accession>
<name>A0A6L2PNS7_COPFO</name>
<gene>
    <name evidence="1" type="ORF">Cfor_10694</name>
</gene>
<evidence type="ECO:0000313" key="2">
    <source>
        <dbReference type="Proteomes" id="UP000502823"/>
    </source>
</evidence>